<keyword evidence="1" id="KW-0175">Coiled coil</keyword>
<dbReference type="PANTHER" id="PTHR33678">
    <property type="entry name" value="BLL1576 PROTEIN"/>
    <property type="match status" value="1"/>
</dbReference>
<dbReference type="PANTHER" id="PTHR33678:SF1">
    <property type="entry name" value="BLL1576 PROTEIN"/>
    <property type="match status" value="1"/>
</dbReference>
<sequence>MNIHALSGILYGMDISALTTTNDIEKLRAMALAMVQKAMSENAKLVAEKERELQAKSQRIQLLEEMLKLVRQQRFGKKCETLAGMQRSLFEEDVDADIAEITAQLDKLLPPSVEEDDKAPRSRPVRKPLPSHLPRVEKEIPPATEHCPECDEPLRHIRDAVSEKLEYIPAHFVVNRYVRPQYSCPCCQKVFSGEMPAHILPKSAVEPSVIAQVVINKYCDHAPLYRQNNIFARADVDLPESTLSGMVGVAGAALSPLAELLHTKLLTRGVIHADETGLRILDTKKGGKSRSGYLWCYASGERSGPQIVSFDCQTGRGHEHPENWLQGWSGTLVVDGYQAYRTMAGKTPGIILAGCWAHTRRGFADLYKMNKEPRAAIAVKKIAGLYRLEKKISSRPVEKIRQWRQRYARPILEDLWSWLEEQEQRCPPGGALHKAIVYALARRVELSLFLEDGAVPLDNNPCERAIKTVVMGRKSWLFAGSRMAGERAARIMSLLETAKLNGLEPHAWLTDVLKRLPLCPEDRLEELLPLPGFTFSA</sequence>
<gene>
    <name evidence="7" type="ORF">ATT75_25165</name>
</gene>
<protein>
    <submittedName>
        <fullName evidence="7">IS66 family transposase</fullName>
    </submittedName>
</protein>
<name>A0A618GCD7_SALET</name>
<organism evidence="7">
    <name type="scientific">Salmonella enterica subsp. enterica serovar Panama</name>
    <dbReference type="NCBI Taxonomy" id="29472"/>
    <lineage>
        <taxon>Bacteria</taxon>
        <taxon>Pseudomonadati</taxon>
        <taxon>Pseudomonadota</taxon>
        <taxon>Gammaproteobacteria</taxon>
        <taxon>Enterobacterales</taxon>
        <taxon>Enterobacteriaceae</taxon>
        <taxon>Salmonella</taxon>
    </lineage>
</organism>
<dbReference type="AlphaFoldDB" id="A0A618GCD7"/>
<comment type="caution">
    <text evidence="7">The sequence shown here is derived from an EMBL/GenBank/DDBJ whole genome shotgun (WGS) entry which is preliminary data.</text>
</comment>
<evidence type="ECO:0000259" key="4">
    <source>
        <dbReference type="Pfam" id="PF13005"/>
    </source>
</evidence>
<feature type="domain" description="Transposase IS66 C-terminal" evidence="6">
    <location>
        <begin position="493"/>
        <end position="529"/>
    </location>
</feature>
<feature type="domain" description="Transposase TnpC homeodomain" evidence="5">
    <location>
        <begin position="63"/>
        <end position="137"/>
    </location>
</feature>
<proteinExistence type="predicted"/>
<evidence type="ECO:0000256" key="2">
    <source>
        <dbReference type="SAM" id="MobiDB-lite"/>
    </source>
</evidence>
<feature type="domain" description="Transposase IS66 zinc-finger binding" evidence="4">
    <location>
        <begin position="145"/>
        <end position="187"/>
    </location>
</feature>
<dbReference type="Pfam" id="PF13817">
    <property type="entry name" value="DDE_Tnp_IS66_C"/>
    <property type="match status" value="1"/>
</dbReference>
<accession>A0A618GCD7</accession>
<evidence type="ECO:0000313" key="7">
    <source>
        <dbReference type="EMBL" id="ECX6035914.1"/>
    </source>
</evidence>
<feature type="region of interest" description="Disordered" evidence="2">
    <location>
        <begin position="109"/>
        <end position="147"/>
    </location>
</feature>
<evidence type="ECO:0000259" key="6">
    <source>
        <dbReference type="Pfam" id="PF13817"/>
    </source>
</evidence>
<dbReference type="InterPro" id="IPR052344">
    <property type="entry name" value="Transposase-related"/>
</dbReference>
<feature type="compositionally biased region" description="Basic and acidic residues" evidence="2">
    <location>
        <begin position="134"/>
        <end position="147"/>
    </location>
</feature>
<dbReference type="EMBL" id="AAKZQX010000095">
    <property type="protein sequence ID" value="ECX6035914.1"/>
    <property type="molecule type" value="Genomic_DNA"/>
</dbReference>
<dbReference type="InterPro" id="IPR039552">
    <property type="entry name" value="IS66_C"/>
</dbReference>
<dbReference type="Pfam" id="PF13007">
    <property type="entry name" value="LZ_Tnp_IS66"/>
    <property type="match status" value="1"/>
</dbReference>
<reference evidence="7" key="1">
    <citation type="submission" date="2018-07" db="EMBL/GenBank/DDBJ databases">
        <authorList>
            <consortium name="PulseNet: The National Subtyping Network for Foodborne Disease Surveillance"/>
            <person name="Tarr C.L."/>
            <person name="Trees E."/>
            <person name="Katz L.S."/>
            <person name="Carleton-Romer H.A."/>
            <person name="Stroika S."/>
            <person name="Kucerova Z."/>
            <person name="Roache K.F."/>
            <person name="Sabol A.L."/>
            <person name="Besser J."/>
            <person name="Gerner-Smidt P."/>
        </authorList>
    </citation>
    <scope>NUCLEOTIDE SEQUENCE</scope>
    <source>
        <strain evidence="7">PNUSAS001246</strain>
    </source>
</reference>
<feature type="coiled-coil region" evidence="1">
    <location>
        <begin position="46"/>
        <end position="73"/>
    </location>
</feature>
<dbReference type="NCBIfam" id="NF033517">
    <property type="entry name" value="transpos_IS66"/>
    <property type="match status" value="1"/>
</dbReference>
<dbReference type="Pfam" id="PF13005">
    <property type="entry name" value="zf-IS66"/>
    <property type="match status" value="1"/>
</dbReference>
<feature type="domain" description="Transposase IS66 central" evidence="3">
    <location>
        <begin position="203"/>
        <end position="486"/>
    </location>
</feature>
<evidence type="ECO:0000259" key="5">
    <source>
        <dbReference type="Pfam" id="PF13007"/>
    </source>
</evidence>
<dbReference type="InterPro" id="IPR004291">
    <property type="entry name" value="Transposase_IS66_central"/>
</dbReference>
<evidence type="ECO:0000256" key="1">
    <source>
        <dbReference type="SAM" id="Coils"/>
    </source>
</evidence>
<evidence type="ECO:0000259" key="3">
    <source>
        <dbReference type="Pfam" id="PF03050"/>
    </source>
</evidence>
<dbReference type="InterPro" id="IPR024474">
    <property type="entry name" value="Znf_dom_IS66"/>
</dbReference>
<dbReference type="Pfam" id="PF03050">
    <property type="entry name" value="DDE_Tnp_IS66"/>
    <property type="match status" value="1"/>
</dbReference>
<dbReference type="InterPro" id="IPR024463">
    <property type="entry name" value="Transposase_TnpC_homeodom"/>
</dbReference>